<evidence type="ECO:0000256" key="1">
    <source>
        <dbReference type="SAM" id="Phobius"/>
    </source>
</evidence>
<accession>A0A9P4N994</accession>
<gene>
    <name evidence="2" type="ORF">CC78DRAFT_575840</name>
</gene>
<organism evidence="2 3">
    <name type="scientific">Lojkania enalia</name>
    <dbReference type="NCBI Taxonomy" id="147567"/>
    <lineage>
        <taxon>Eukaryota</taxon>
        <taxon>Fungi</taxon>
        <taxon>Dikarya</taxon>
        <taxon>Ascomycota</taxon>
        <taxon>Pezizomycotina</taxon>
        <taxon>Dothideomycetes</taxon>
        <taxon>Pleosporomycetidae</taxon>
        <taxon>Pleosporales</taxon>
        <taxon>Pleosporales incertae sedis</taxon>
        <taxon>Lojkania</taxon>
    </lineage>
</organism>
<proteinExistence type="predicted"/>
<name>A0A9P4N994_9PLEO</name>
<dbReference type="Proteomes" id="UP000800093">
    <property type="component" value="Unassembled WGS sequence"/>
</dbReference>
<protein>
    <submittedName>
        <fullName evidence="2">Uncharacterized protein</fullName>
    </submittedName>
</protein>
<dbReference type="EMBL" id="ML986585">
    <property type="protein sequence ID" value="KAF2268856.1"/>
    <property type="molecule type" value="Genomic_DNA"/>
</dbReference>
<reference evidence="3" key="1">
    <citation type="journal article" date="2020" name="Stud. Mycol.">
        <title>101 Dothideomycetes genomes: A test case for predicting lifestyles and emergence of pathogens.</title>
        <authorList>
            <person name="Haridas S."/>
            <person name="Albert R."/>
            <person name="Binder M."/>
            <person name="Bloem J."/>
            <person name="LaButti K."/>
            <person name="Salamov A."/>
            <person name="Andreopoulos B."/>
            <person name="Baker S."/>
            <person name="Barry K."/>
            <person name="Bills G."/>
            <person name="Bluhm B."/>
            <person name="Cannon C."/>
            <person name="Castanera R."/>
            <person name="Culley D."/>
            <person name="Daum C."/>
            <person name="Ezra D."/>
            <person name="Gonzalez J."/>
            <person name="Henrissat B."/>
            <person name="Kuo A."/>
            <person name="Liang C."/>
            <person name="Lipzen A."/>
            <person name="Lutzoni F."/>
            <person name="Magnuson J."/>
            <person name="Mondo S."/>
            <person name="Nolan M."/>
            <person name="Ohm R."/>
            <person name="Pangilinan J."/>
            <person name="Park H.-J."/>
            <person name="Ramirez L."/>
            <person name="Alfaro M."/>
            <person name="Sun H."/>
            <person name="Tritt A."/>
            <person name="Yoshinaga Y."/>
            <person name="Zwiers L.-H."/>
            <person name="Turgeon B."/>
            <person name="Goodwin S."/>
            <person name="Spatafora J."/>
            <person name="Crous P."/>
            <person name="Grigoriev I."/>
        </authorList>
    </citation>
    <scope>NUCLEOTIDE SEQUENCE [LARGE SCALE GENOMIC DNA]</scope>
    <source>
        <strain evidence="3">CBS 304.66</strain>
    </source>
</reference>
<dbReference type="OrthoDB" id="7130006at2759"/>
<feature type="transmembrane region" description="Helical" evidence="1">
    <location>
        <begin position="22"/>
        <end position="48"/>
    </location>
</feature>
<keyword evidence="1" id="KW-0472">Membrane</keyword>
<evidence type="ECO:0000313" key="2">
    <source>
        <dbReference type="EMBL" id="KAF2268856.1"/>
    </source>
</evidence>
<evidence type="ECO:0000313" key="3">
    <source>
        <dbReference type="Proteomes" id="UP000800093"/>
    </source>
</evidence>
<dbReference type="AlphaFoldDB" id="A0A9P4N994"/>
<sequence length="120" mass="13735">MELVDPHLRTSTLEDDEFSNNLYTILSLYFFTPPSIMPFILVITIMLGMRCTPSLMQKGRIWSGCPPRRKKFPSNAYPALAAGAKTTSNLQIEERDYEGQFACMEVADDIYDFFATFYNP</sequence>
<keyword evidence="1" id="KW-1133">Transmembrane helix</keyword>
<keyword evidence="1" id="KW-0812">Transmembrane</keyword>
<keyword evidence="3" id="KW-1185">Reference proteome</keyword>
<comment type="caution">
    <text evidence="2">The sequence shown here is derived from an EMBL/GenBank/DDBJ whole genome shotgun (WGS) entry which is preliminary data.</text>
</comment>